<dbReference type="PATRIC" id="fig|80878.5.peg.4251"/>
<feature type="transmembrane region" description="Helical" evidence="6">
    <location>
        <begin position="477"/>
        <end position="499"/>
    </location>
</feature>
<feature type="transmembrane region" description="Helical" evidence="6">
    <location>
        <begin position="716"/>
        <end position="735"/>
    </location>
</feature>
<evidence type="ECO:0000313" key="8">
    <source>
        <dbReference type="EMBL" id="KJA11817.1"/>
    </source>
</evidence>
<dbReference type="Proteomes" id="UP000032566">
    <property type="component" value="Unassembled WGS sequence"/>
</dbReference>
<dbReference type="OrthoDB" id="5292592at2"/>
<dbReference type="PANTHER" id="PTHR30287:SF1">
    <property type="entry name" value="INNER MEMBRANE PROTEIN"/>
    <property type="match status" value="1"/>
</dbReference>
<feature type="transmembrane region" description="Helical" evidence="6">
    <location>
        <begin position="311"/>
        <end position="336"/>
    </location>
</feature>
<feature type="transmembrane region" description="Helical" evidence="6">
    <location>
        <begin position="356"/>
        <end position="380"/>
    </location>
</feature>
<keyword evidence="9" id="KW-1185">Reference proteome</keyword>
<evidence type="ECO:0000256" key="5">
    <source>
        <dbReference type="ARBA" id="ARBA00023136"/>
    </source>
</evidence>
<accession>A0A0D7KCZ5</accession>
<feature type="transmembrane region" description="Helical" evidence="6">
    <location>
        <begin position="765"/>
        <end position="788"/>
    </location>
</feature>
<proteinExistence type="predicted"/>
<evidence type="ECO:0000259" key="7">
    <source>
        <dbReference type="Pfam" id="PF02687"/>
    </source>
</evidence>
<dbReference type="PANTHER" id="PTHR30287">
    <property type="entry name" value="MEMBRANE COMPONENT OF PREDICTED ABC SUPERFAMILY METABOLITE UPTAKE TRANSPORTER"/>
    <property type="match status" value="1"/>
</dbReference>
<feature type="domain" description="ABC3 transporter permease C-terminal" evidence="7">
    <location>
        <begin position="269"/>
        <end position="385"/>
    </location>
</feature>
<name>A0A0D7KCZ5_9BURK</name>
<dbReference type="Pfam" id="PF02687">
    <property type="entry name" value="FtsX"/>
    <property type="match status" value="2"/>
</dbReference>
<evidence type="ECO:0000256" key="2">
    <source>
        <dbReference type="ARBA" id="ARBA00022475"/>
    </source>
</evidence>
<sequence length="839" mass="89277">MKLSFLRLGWRTLLRDLRAGELRLLMVAVTLAVAALTSVGFFADRLQGGLQRDALQLLGGDVVVASDNPTPQAFVDKAQALGLQAVGTMGFPTMGRASDAQGGASKLVALKSVAAGYPLRGTLKVADAPGAAEQATRDIPAPGEVWVDAPLLDALGLAMGDQLLLGDAQLRIARIIVIEPDRGAGFMSFAPRVMLNAADVPATGLVQPASRITYRFAVAGQPAAVKAFSEWAAEEVKKPDVRAVRVESLESGRPEMRQTLDRAQKFLSLVALLAALLSAVAVALAARGFAADHLDASAMLRVLGQSQRTIAGAYTTEFALIGVFASALGVAVGYLVHNVFVLLLSGLVESALPAPSLWPVAFGLGMGLTLLLAFGLPPVLQLAQVPPLRVIRRDVGGLKPASLAVLCVGVAGFAALLLAVSSDLKLGLIAVGGFAGAVALFAGLSWVAVKLLRKSVNETTAPRWLVLATRQISARPAYAVVQVSSLAVGLLALVLLVLLRTDLISSWRQATPPDAPNRFVINVMPEQADDFQKTLQTNGVAKYDWYPMIRGRLLAVNGQPVGPDNYTEDRAKRLVDREFNLSTAVQQPPHNQIVAGRWTENEAGAVSVEEGIAETLGLKLGDRLLFDIGGVQNEARITSLRKVDWGSMRANFFVMYPVQQLEGVAITYLAAYRAPEVQGFDNALVRQFPNITNVDMASTINQVQRVLDQVIRAVEFLFAFTLAAGLVVLFAAVTATREERAREFAIMRAVGARASLLRQVQRAELVGVGLLAGFLASAVAVGVGWGLARYVFDFAWTASPWVPLGGALAGAVLALMAGWWGLREVLRRPVVETLRRAAE</sequence>
<reference evidence="8 9" key="1">
    <citation type="submission" date="2014-12" db="EMBL/GenBank/DDBJ databases">
        <title>Isolation of bacteria from lake water.</title>
        <authorList>
            <person name="Sheng K.-Y."/>
            <person name="Chin P.-S."/>
            <person name="Chan K.-G."/>
            <person name="Tan G.S."/>
        </authorList>
    </citation>
    <scope>NUCLEOTIDE SEQUENCE [LARGE SCALE GENOMIC DNA]</scope>
    <source>
        <strain evidence="8 9">KY4</strain>
    </source>
</reference>
<feature type="transmembrane region" description="Helical" evidence="6">
    <location>
        <begin position="266"/>
        <end position="290"/>
    </location>
</feature>
<evidence type="ECO:0000256" key="6">
    <source>
        <dbReference type="SAM" id="Phobius"/>
    </source>
</evidence>
<keyword evidence="2" id="KW-1003">Cell membrane</keyword>
<keyword evidence="5 6" id="KW-0472">Membrane</keyword>
<feature type="transmembrane region" description="Helical" evidence="6">
    <location>
        <begin position="21"/>
        <end position="43"/>
    </location>
</feature>
<gene>
    <name evidence="8" type="ORF">RP29_04105</name>
</gene>
<dbReference type="RefSeq" id="WP_044396075.1">
    <property type="nucleotide sequence ID" value="NZ_JXYQ01000009.1"/>
</dbReference>
<evidence type="ECO:0000256" key="3">
    <source>
        <dbReference type="ARBA" id="ARBA00022692"/>
    </source>
</evidence>
<dbReference type="AlphaFoldDB" id="A0A0D7KCZ5"/>
<comment type="caution">
    <text evidence="8">The sequence shown here is derived from an EMBL/GenBank/DDBJ whole genome shotgun (WGS) entry which is preliminary data.</text>
</comment>
<feature type="transmembrane region" description="Helical" evidence="6">
    <location>
        <begin position="800"/>
        <end position="822"/>
    </location>
</feature>
<dbReference type="InterPro" id="IPR038766">
    <property type="entry name" value="Membrane_comp_ABC_pdt"/>
</dbReference>
<feature type="transmembrane region" description="Helical" evidence="6">
    <location>
        <begin position="426"/>
        <end position="449"/>
    </location>
</feature>
<keyword evidence="3 6" id="KW-0812">Transmembrane</keyword>
<comment type="subcellular location">
    <subcellularLocation>
        <location evidence="1">Cell membrane</location>
        <topology evidence="1">Multi-pass membrane protein</topology>
    </subcellularLocation>
</comment>
<evidence type="ECO:0000256" key="1">
    <source>
        <dbReference type="ARBA" id="ARBA00004651"/>
    </source>
</evidence>
<keyword evidence="4 6" id="KW-1133">Transmembrane helix</keyword>
<dbReference type="InterPro" id="IPR003838">
    <property type="entry name" value="ABC3_permease_C"/>
</dbReference>
<dbReference type="STRING" id="80878.RP29_04105"/>
<evidence type="ECO:0000256" key="4">
    <source>
        <dbReference type="ARBA" id="ARBA00022989"/>
    </source>
</evidence>
<feature type="domain" description="ABC3 transporter permease C-terminal" evidence="7">
    <location>
        <begin position="716"/>
        <end position="829"/>
    </location>
</feature>
<dbReference type="GO" id="GO:0005886">
    <property type="term" value="C:plasma membrane"/>
    <property type="evidence" value="ECO:0007669"/>
    <property type="project" value="UniProtKB-SubCell"/>
</dbReference>
<dbReference type="EMBL" id="JXYQ01000009">
    <property type="protein sequence ID" value="KJA11817.1"/>
    <property type="molecule type" value="Genomic_DNA"/>
</dbReference>
<feature type="transmembrane region" description="Helical" evidence="6">
    <location>
        <begin position="401"/>
        <end position="420"/>
    </location>
</feature>
<organism evidence="8 9">
    <name type="scientific">Acidovorax temperans</name>
    <dbReference type="NCBI Taxonomy" id="80878"/>
    <lineage>
        <taxon>Bacteria</taxon>
        <taxon>Pseudomonadati</taxon>
        <taxon>Pseudomonadota</taxon>
        <taxon>Betaproteobacteria</taxon>
        <taxon>Burkholderiales</taxon>
        <taxon>Comamonadaceae</taxon>
        <taxon>Acidovorax</taxon>
    </lineage>
</organism>
<evidence type="ECO:0000313" key="9">
    <source>
        <dbReference type="Proteomes" id="UP000032566"/>
    </source>
</evidence>
<protein>
    <submittedName>
        <fullName evidence="8">ABC transporter permease</fullName>
    </submittedName>
</protein>